<protein>
    <submittedName>
        <fullName evidence="1">Putative secreted protein</fullName>
    </submittedName>
</protein>
<organism evidence="1">
    <name type="scientific">Anopheles darlingi</name>
    <name type="common">Mosquito</name>
    <dbReference type="NCBI Taxonomy" id="43151"/>
    <lineage>
        <taxon>Eukaryota</taxon>
        <taxon>Metazoa</taxon>
        <taxon>Ecdysozoa</taxon>
        <taxon>Arthropoda</taxon>
        <taxon>Hexapoda</taxon>
        <taxon>Insecta</taxon>
        <taxon>Pterygota</taxon>
        <taxon>Neoptera</taxon>
        <taxon>Endopterygota</taxon>
        <taxon>Diptera</taxon>
        <taxon>Nematocera</taxon>
        <taxon>Culicoidea</taxon>
        <taxon>Culicidae</taxon>
        <taxon>Anophelinae</taxon>
        <taxon>Anopheles</taxon>
    </lineage>
</organism>
<reference evidence="1" key="1">
    <citation type="submission" date="2018-01" db="EMBL/GenBank/DDBJ databases">
        <title>An insight into the sialome of Amazonian anophelines.</title>
        <authorList>
            <person name="Ribeiro J.M."/>
            <person name="Scarpassa V."/>
            <person name="Calvo E."/>
        </authorList>
    </citation>
    <scope>NUCLEOTIDE SEQUENCE</scope>
</reference>
<proteinExistence type="predicted"/>
<accession>A0A2M4DEV6</accession>
<name>A0A2M4DEV6_ANODA</name>
<evidence type="ECO:0000313" key="1">
    <source>
        <dbReference type="EMBL" id="MBW75718.1"/>
    </source>
</evidence>
<dbReference type="EMBL" id="GGFL01011540">
    <property type="protein sequence ID" value="MBW75718.1"/>
    <property type="molecule type" value="Transcribed_RNA"/>
</dbReference>
<sequence>MFTIRGVVGGQAFLTTGVGALPVPGCSRFVGTMEVALAVMVGDRVGGSFACIMVGPAREDAMTRRIVGWMINGLLPSLFIRCCCSSCGCC</sequence>
<dbReference type="AlphaFoldDB" id="A0A2M4DEV6"/>